<reference evidence="2" key="1">
    <citation type="submission" date="2013-05" db="EMBL/GenBank/DDBJ databases">
        <title>Genome assembly of Cystobacter fuscus DSM 2262.</title>
        <authorList>
            <person name="Sharma G."/>
            <person name="Khatri I."/>
            <person name="Kaur C."/>
            <person name="Mayilraj S."/>
            <person name="Subramanian S."/>
        </authorList>
    </citation>
    <scope>NUCLEOTIDE SEQUENCE [LARGE SCALE GENOMIC DNA]</scope>
    <source>
        <strain evidence="2">DSM 2262</strain>
    </source>
</reference>
<feature type="region of interest" description="Disordered" evidence="1">
    <location>
        <begin position="1"/>
        <end position="39"/>
    </location>
</feature>
<dbReference type="AlphaFoldDB" id="S9P805"/>
<evidence type="ECO:0000313" key="3">
    <source>
        <dbReference type="Proteomes" id="UP000011682"/>
    </source>
</evidence>
<sequence>MDTRAAKCSPPPPALEGTVLLPCSPSGGRAEAARGEPRA</sequence>
<dbReference type="EMBL" id="ANAH02000018">
    <property type="protein sequence ID" value="EPX59271.1"/>
    <property type="molecule type" value="Genomic_DNA"/>
</dbReference>
<evidence type="ECO:0000256" key="1">
    <source>
        <dbReference type="SAM" id="MobiDB-lite"/>
    </source>
</evidence>
<gene>
    <name evidence="2" type="ORF">D187_003175</name>
</gene>
<protein>
    <submittedName>
        <fullName evidence="2">Uncharacterized protein</fullName>
    </submittedName>
</protein>
<keyword evidence="3" id="KW-1185">Reference proteome</keyword>
<proteinExistence type="predicted"/>
<evidence type="ECO:0000313" key="2">
    <source>
        <dbReference type="EMBL" id="EPX59271.1"/>
    </source>
</evidence>
<dbReference type="Proteomes" id="UP000011682">
    <property type="component" value="Unassembled WGS sequence"/>
</dbReference>
<comment type="caution">
    <text evidence="2">The sequence shown here is derived from an EMBL/GenBank/DDBJ whole genome shotgun (WGS) entry which is preliminary data.</text>
</comment>
<name>S9P805_CYSF2</name>
<accession>S9P805</accession>
<organism evidence="2 3">
    <name type="scientific">Cystobacter fuscus (strain ATCC 25194 / DSM 2262 / NBRC 100088 / M29)</name>
    <dbReference type="NCBI Taxonomy" id="1242864"/>
    <lineage>
        <taxon>Bacteria</taxon>
        <taxon>Pseudomonadati</taxon>
        <taxon>Myxococcota</taxon>
        <taxon>Myxococcia</taxon>
        <taxon>Myxococcales</taxon>
        <taxon>Cystobacterineae</taxon>
        <taxon>Archangiaceae</taxon>
        <taxon>Cystobacter</taxon>
    </lineage>
</organism>